<feature type="compositionally biased region" description="Acidic residues" evidence="6">
    <location>
        <begin position="272"/>
        <end position="284"/>
    </location>
</feature>
<feature type="compositionally biased region" description="Acidic residues" evidence="6">
    <location>
        <begin position="494"/>
        <end position="506"/>
    </location>
</feature>
<dbReference type="PANTHER" id="PTHR43381">
    <property type="entry name" value="TRANSLATION INITIATION FACTOR IF-2-RELATED"/>
    <property type="match status" value="1"/>
</dbReference>
<feature type="compositionally biased region" description="Basic and acidic residues" evidence="6">
    <location>
        <begin position="366"/>
        <end position="384"/>
    </location>
</feature>
<dbReference type="PRINTS" id="PR00315">
    <property type="entry name" value="ELONGATNFCT"/>
</dbReference>
<keyword evidence="5" id="KW-0342">GTP-binding</keyword>
<dbReference type="Pfam" id="PF11987">
    <property type="entry name" value="IF-2"/>
    <property type="match status" value="1"/>
</dbReference>
<dbReference type="NCBIfam" id="NF003078">
    <property type="entry name" value="PRK04004.1"/>
    <property type="match status" value="1"/>
</dbReference>
<gene>
    <name evidence="8" type="ORF">M231_03205</name>
</gene>
<feature type="compositionally biased region" description="Polar residues" evidence="6">
    <location>
        <begin position="144"/>
        <end position="153"/>
    </location>
</feature>
<dbReference type="InterPro" id="IPR005225">
    <property type="entry name" value="Small_GTP-bd"/>
</dbReference>
<dbReference type="SUPFAM" id="SSF52540">
    <property type="entry name" value="P-loop containing nucleoside triphosphate hydrolases"/>
    <property type="match status" value="1"/>
</dbReference>
<dbReference type="InterPro" id="IPR000795">
    <property type="entry name" value="T_Tr_GTP-bd_dom"/>
</dbReference>
<keyword evidence="4" id="KW-0648">Protein biosynthesis</keyword>
<dbReference type="InterPro" id="IPR023115">
    <property type="entry name" value="TIF_IF2_dom3"/>
</dbReference>
<dbReference type="FunCoup" id="A0A4Q1BNT6">
    <property type="interactions" value="483"/>
</dbReference>
<feature type="compositionally biased region" description="Basic and acidic residues" evidence="6">
    <location>
        <begin position="391"/>
        <end position="402"/>
    </location>
</feature>
<dbReference type="STRING" id="5217.A0A4Q1BNT6"/>
<evidence type="ECO:0000256" key="1">
    <source>
        <dbReference type="ARBA" id="ARBA00007733"/>
    </source>
</evidence>
<feature type="compositionally biased region" description="Polar residues" evidence="6">
    <location>
        <begin position="95"/>
        <end position="106"/>
    </location>
</feature>
<evidence type="ECO:0000313" key="9">
    <source>
        <dbReference type="Proteomes" id="UP000289152"/>
    </source>
</evidence>
<dbReference type="Gene3D" id="3.40.50.300">
    <property type="entry name" value="P-loop containing nucleotide triphosphate hydrolases"/>
    <property type="match status" value="1"/>
</dbReference>
<keyword evidence="3" id="KW-0547">Nucleotide-binding</keyword>
<dbReference type="CDD" id="cd01887">
    <property type="entry name" value="IF2_eIF5B"/>
    <property type="match status" value="1"/>
</dbReference>
<feature type="compositionally biased region" description="Basic and acidic residues" evidence="6">
    <location>
        <begin position="221"/>
        <end position="232"/>
    </location>
</feature>
<comment type="caution">
    <text evidence="8">The sequence shown here is derived from an EMBL/GenBank/DDBJ whole genome shotgun (WGS) entry which is preliminary data.</text>
</comment>
<dbReference type="VEuPathDB" id="FungiDB:TREMEDRAFT_68717"/>
<dbReference type="Gene3D" id="3.40.50.10050">
    <property type="entry name" value="Translation initiation factor IF- 2, domain 3"/>
    <property type="match status" value="1"/>
</dbReference>
<evidence type="ECO:0000259" key="7">
    <source>
        <dbReference type="PROSITE" id="PS51722"/>
    </source>
</evidence>
<evidence type="ECO:0000256" key="6">
    <source>
        <dbReference type="SAM" id="MobiDB-lite"/>
    </source>
</evidence>
<name>A0A4Q1BNT6_TREME</name>
<feature type="compositionally biased region" description="Low complexity" evidence="6">
    <location>
        <begin position="511"/>
        <end position="522"/>
    </location>
</feature>
<dbReference type="Proteomes" id="UP000289152">
    <property type="component" value="Unassembled WGS sequence"/>
</dbReference>
<dbReference type="FunFam" id="2.40.30.10:FF:000026">
    <property type="entry name" value="Eukaryotic translation initiation factor 5B"/>
    <property type="match status" value="1"/>
</dbReference>
<protein>
    <submittedName>
        <fullName evidence="8">Translation initiation factor aIF-2</fullName>
    </submittedName>
</protein>
<dbReference type="Gene3D" id="2.40.30.10">
    <property type="entry name" value="Translation factors"/>
    <property type="match status" value="3"/>
</dbReference>
<proteinExistence type="inferred from homology"/>
<dbReference type="EMBL" id="SDIL01000030">
    <property type="protein sequence ID" value="RXK39536.1"/>
    <property type="molecule type" value="Genomic_DNA"/>
</dbReference>
<dbReference type="GO" id="GO:0003743">
    <property type="term" value="F:translation initiation factor activity"/>
    <property type="evidence" value="ECO:0007669"/>
    <property type="project" value="UniProtKB-KW"/>
</dbReference>
<feature type="region of interest" description="Disordered" evidence="6">
    <location>
        <begin position="30"/>
        <end position="51"/>
    </location>
</feature>
<dbReference type="OrthoDB" id="4928at2759"/>
<dbReference type="AlphaFoldDB" id="A0A4Q1BNT6"/>
<dbReference type="SUPFAM" id="SSF50447">
    <property type="entry name" value="Translation proteins"/>
    <property type="match status" value="1"/>
</dbReference>
<feature type="compositionally biased region" description="Acidic residues" evidence="6">
    <location>
        <begin position="466"/>
        <end position="480"/>
    </location>
</feature>
<evidence type="ECO:0000256" key="3">
    <source>
        <dbReference type="ARBA" id="ARBA00022741"/>
    </source>
</evidence>
<dbReference type="InterPro" id="IPR009000">
    <property type="entry name" value="Transl_B-barrel_sf"/>
</dbReference>
<dbReference type="InterPro" id="IPR036925">
    <property type="entry name" value="TIF_IF2_dom3_sf"/>
</dbReference>
<keyword evidence="2 8" id="KW-0396">Initiation factor</keyword>
<feature type="compositionally biased region" description="Basic residues" evidence="6">
    <location>
        <begin position="291"/>
        <end position="300"/>
    </location>
</feature>
<dbReference type="SUPFAM" id="SSF52156">
    <property type="entry name" value="Initiation factor IF2/eIF5b, domain 3"/>
    <property type="match status" value="1"/>
</dbReference>
<feature type="region of interest" description="Disordered" evidence="6">
    <location>
        <begin position="366"/>
        <end position="589"/>
    </location>
</feature>
<evidence type="ECO:0000256" key="5">
    <source>
        <dbReference type="ARBA" id="ARBA00023134"/>
    </source>
</evidence>
<reference evidence="8 9" key="1">
    <citation type="submission" date="2016-06" db="EMBL/GenBank/DDBJ databases">
        <title>Evolution of pathogenesis and genome organization in the Tremellales.</title>
        <authorList>
            <person name="Cuomo C."/>
            <person name="Litvintseva A."/>
            <person name="Heitman J."/>
            <person name="Chen Y."/>
            <person name="Sun S."/>
            <person name="Springer D."/>
            <person name="Dromer F."/>
            <person name="Young S."/>
            <person name="Zeng Q."/>
            <person name="Chapman S."/>
            <person name="Gujja S."/>
            <person name="Saif S."/>
            <person name="Birren B."/>
        </authorList>
    </citation>
    <scope>NUCLEOTIDE SEQUENCE [LARGE SCALE GENOMIC DNA]</scope>
    <source>
        <strain evidence="8 9">ATCC 28783</strain>
    </source>
</reference>
<dbReference type="FunFam" id="3.40.50.300:FF:000112">
    <property type="entry name" value="Eukaryotic translation initiation factor 5B"/>
    <property type="match status" value="1"/>
</dbReference>
<dbReference type="GO" id="GO:0003924">
    <property type="term" value="F:GTPase activity"/>
    <property type="evidence" value="ECO:0007669"/>
    <property type="project" value="InterPro"/>
</dbReference>
<dbReference type="Pfam" id="PF00009">
    <property type="entry name" value="GTP_EFTU"/>
    <property type="match status" value="1"/>
</dbReference>
<evidence type="ECO:0000313" key="8">
    <source>
        <dbReference type="EMBL" id="RXK39536.1"/>
    </source>
</evidence>
<dbReference type="PANTHER" id="PTHR43381:SF4">
    <property type="entry name" value="EUKARYOTIC TRANSLATION INITIATION FACTOR 5B"/>
    <property type="match status" value="1"/>
</dbReference>
<sequence length="1196" mass="129735">MPPKKSKKAAKAKEDDDYWEQKAAAIDQNLAKDDDAQAIPNKSGGNVFDLLDEEEEDDGGLMAAVRAASAKKDKKKKKKAQIGDENDEMEGKGSDVQTPAVDTTANLDEEWPEEDVKPKKGKKGKKGKKQMEEDDDMNDGDVQTVVSPTQPETAVNLDDEWPEEEVKGKKGKKGKNVKQSVQEEEETTVIQVAAPTPPAPESVIAEDGAEEDDGPKILSKAQKEKLKKEREKAKKKAQAAAKKGIATGENVPEIAPGPAEAVEPSLALEPTVAEDEDGDGEGEGEAAAGDKKKKKKKKPAAKAEPVAPAAAKGKKVPAHIAAIQAAMEEKRRIEEEARRAEEERLRKVAEEEARLEAEEQKLAEQKAAKKAKEKEKLAKAKAEGRLLTPAQKKEKAAAEARKQAMLASGLKVAGLTGGGEPKKVTYGNKKKPAKGKEAQVSGPSSPVVNEPTPEKASEADSAPVVVDEDDWDKSEEDAAAVEEVVAALDGMKVDDDDWDKTDDEEIPSPPKSSAESKSVVAKETTKPPISKPAATKGTAESPAAANGKPAAKPTAQAVTEESESVDSSEEETDSDDYSDSSDEDSLRHRKERALERIKARKAAAQAATSKEDLRSPICCIMGHVDTGKTKLLDKIRQTSVQEGEAGGITQQIGATFFPKQAILEKTAVVNKDGSYEIKIPGLLIIDTPGHESFRNMRSRGSSLCNIAILVVDITHGLEPQTIESLNLLRDRKTPFIVALNKIDRCYGWEPVPNGGFRESLAKQSKSTKSEFDDRVRKTILAFAEQGLNAKLFDENDDLRRNLSLVPTSAITGEGIPDMLMLLVKLTQERMSGNLMFMGELEATVLEVKVIEGLGTTIDVILSNGRLSEGDKIVLCGQDGQPVSAYVRHPEVKAALGVKISAPGLERALGGCRLYVAHDDDEVEVYKDMALEDLSDLSRFINPKAPGVWVQASTLGSLEALLEHLKLSKTPVRGSGIGPIYRKDILKAGLMLRRDETAHFAVVLGFDVPVDGDAADYAKKEGVKIFTDETIYRLGDQYLAYYNEVEEAKRKEAMPNAVWPVKLKILKAFAHRDPIILGVDIIDGSLRIGTPMGVVKIDKEKGTRDIVALGKVTSIEINHKPFEVVKKSQIGAGAAVKIERASHQTAKLFGRHFDDKDEVVSLISRQSIDVLKANFRDQVEPSDWSLIKKMKIEQGIP</sequence>
<dbReference type="NCBIfam" id="TIGR00231">
    <property type="entry name" value="small_GTP"/>
    <property type="match status" value="1"/>
</dbReference>
<dbReference type="PROSITE" id="PS51722">
    <property type="entry name" value="G_TR_2"/>
    <property type="match status" value="1"/>
</dbReference>
<dbReference type="GO" id="GO:0005739">
    <property type="term" value="C:mitochondrion"/>
    <property type="evidence" value="ECO:0007669"/>
    <property type="project" value="TreeGrafter"/>
</dbReference>
<evidence type="ECO:0000256" key="2">
    <source>
        <dbReference type="ARBA" id="ARBA00022540"/>
    </source>
</evidence>
<feature type="compositionally biased region" description="Basic residues" evidence="6">
    <location>
        <begin position="119"/>
        <end position="128"/>
    </location>
</feature>
<dbReference type="InterPro" id="IPR015760">
    <property type="entry name" value="TIF_IF2"/>
</dbReference>
<accession>A0A4Q1BNT6</accession>
<comment type="similarity">
    <text evidence="1">Belongs to the TRAFAC class translation factor GTPase superfamily. Classic translation factor GTPase family. IF-2 subfamily.</text>
</comment>
<feature type="compositionally biased region" description="Low complexity" evidence="6">
    <location>
        <begin position="539"/>
        <end position="555"/>
    </location>
</feature>
<evidence type="ECO:0000256" key="4">
    <source>
        <dbReference type="ARBA" id="ARBA00022917"/>
    </source>
</evidence>
<keyword evidence="9" id="KW-1185">Reference proteome</keyword>
<dbReference type="InterPro" id="IPR027417">
    <property type="entry name" value="P-loop_NTPase"/>
</dbReference>
<organism evidence="8 9">
    <name type="scientific">Tremella mesenterica</name>
    <name type="common">Jelly fungus</name>
    <dbReference type="NCBI Taxonomy" id="5217"/>
    <lineage>
        <taxon>Eukaryota</taxon>
        <taxon>Fungi</taxon>
        <taxon>Dikarya</taxon>
        <taxon>Basidiomycota</taxon>
        <taxon>Agaricomycotina</taxon>
        <taxon>Tremellomycetes</taxon>
        <taxon>Tremellales</taxon>
        <taxon>Tremellaceae</taxon>
        <taxon>Tremella</taxon>
    </lineage>
</organism>
<feature type="region of interest" description="Disordered" evidence="6">
    <location>
        <begin position="65"/>
        <end position="317"/>
    </location>
</feature>
<dbReference type="GO" id="GO:0005525">
    <property type="term" value="F:GTP binding"/>
    <property type="evidence" value="ECO:0007669"/>
    <property type="project" value="UniProtKB-KW"/>
</dbReference>
<feature type="compositionally biased region" description="Acidic residues" evidence="6">
    <location>
        <begin position="560"/>
        <end position="583"/>
    </location>
</feature>
<feature type="compositionally biased region" description="Low complexity" evidence="6">
    <location>
        <begin position="302"/>
        <end position="311"/>
    </location>
</feature>
<feature type="domain" description="Tr-type G" evidence="7">
    <location>
        <begin position="613"/>
        <end position="831"/>
    </location>
</feature>
<dbReference type="InParanoid" id="A0A4Q1BNT6"/>